<organism evidence="1 2">
    <name type="scientific">Agrobacterium vitis</name>
    <name type="common">Rhizobium vitis</name>
    <dbReference type="NCBI Taxonomy" id="373"/>
    <lineage>
        <taxon>Bacteria</taxon>
        <taxon>Pseudomonadati</taxon>
        <taxon>Pseudomonadota</taxon>
        <taxon>Alphaproteobacteria</taxon>
        <taxon>Hyphomicrobiales</taxon>
        <taxon>Rhizobiaceae</taxon>
        <taxon>Rhizobium/Agrobacterium group</taxon>
        <taxon>Agrobacterium</taxon>
    </lineage>
</organism>
<accession>A0AAE4WHS5</accession>
<name>A0AAE4WHS5_AGRVI</name>
<sequence>MAFIKDINRPVDRELLNMIGDGATPAEIAKSVPCSTDSVRGWLRRLGCTHNRKGLWFLPKEASKKPQRDSRLAQKRQVEVRKGVLPEQFPFIRTHITIRDDGSRITLPDLSILAVARAERDRRERCSAMAFNISHPQPQEKQNAKG</sequence>
<reference evidence="1 2" key="1">
    <citation type="submission" date="2019-12" db="EMBL/GenBank/DDBJ databases">
        <title>Whole-genome sequencing of Allorhizobium vitis.</title>
        <authorList>
            <person name="Gan H.M."/>
            <person name="Szegedi E."/>
            <person name="Burr T."/>
            <person name="Savka M.A."/>
        </authorList>
    </citation>
    <scope>NUCLEOTIDE SEQUENCE [LARGE SCALE GENOMIC DNA]</scope>
    <source>
        <strain evidence="1 2">CG989</strain>
    </source>
</reference>
<gene>
    <name evidence="1" type="ORF">GOZ95_20705</name>
</gene>
<comment type="caution">
    <text evidence="1">The sequence shown here is derived from an EMBL/GenBank/DDBJ whole genome shotgun (WGS) entry which is preliminary data.</text>
</comment>
<dbReference type="RefSeq" id="WP_156550636.1">
    <property type="nucleotide sequence ID" value="NZ_JABAEJ010000010.1"/>
</dbReference>
<dbReference type="EMBL" id="WPHM01000012">
    <property type="protein sequence ID" value="MUZ59863.1"/>
    <property type="molecule type" value="Genomic_DNA"/>
</dbReference>
<evidence type="ECO:0000313" key="1">
    <source>
        <dbReference type="EMBL" id="MUZ59863.1"/>
    </source>
</evidence>
<dbReference type="AlphaFoldDB" id="A0AAE4WHS5"/>
<protein>
    <submittedName>
        <fullName evidence="1">Uncharacterized protein</fullName>
    </submittedName>
</protein>
<evidence type="ECO:0000313" key="2">
    <source>
        <dbReference type="Proteomes" id="UP000436692"/>
    </source>
</evidence>
<proteinExistence type="predicted"/>
<dbReference type="Proteomes" id="UP000436692">
    <property type="component" value="Unassembled WGS sequence"/>
</dbReference>